<keyword evidence="9" id="KW-1185">Reference proteome</keyword>
<gene>
    <name evidence="8" type="ORF">LSAA_4201</name>
</gene>
<evidence type="ECO:0000313" key="8">
    <source>
        <dbReference type="EMBL" id="CAF2833908.1"/>
    </source>
</evidence>
<evidence type="ECO:0000256" key="4">
    <source>
        <dbReference type="ARBA" id="ARBA00023239"/>
    </source>
</evidence>
<evidence type="ECO:0000259" key="7">
    <source>
        <dbReference type="PROSITE" id="PS51671"/>
    </source>
</evidence>
<comment type="similarity">
    <text evidence="2">Belongs to the serine/threonine dehydratase family.</text>
</comment>
<dbReference type="CDD" id="cd04886">
    <property type="entry name" value="ACT_ThrD-II-like"/>
    <property type="match status" value="1"/>
</dbReference>
<keyword evidence="4 8" id="KW-0456">Lyase</keyword>
<dbReference type="CDD" id="cd01562">
    <property type="entry name" value="Thr-dehyd"/>
    <property type="match status" value="1"/>
</dbReference>
<dbReference type="EMBL" id="HG994592">
    <property type="protein sequence ID" value="CAF2833908.1"/>
    <property type="molecule type" value="Genomic_DNA"/>
</dbReference>
<dbReference type="GO" id="GO:0006565">
    <property type="term" value="P:L-serine catabolic process"/>
    <property type="evidence" value="ECO:0007669"/>
    <property type="project" value="TreeGrafter"/>
</dbReference>
<dbReference type="AlphaFoldDB" id="A0A7R8CMP4"/>
<dbReference type="Pfam" id="PF00291">
    <property type="entry name" value="PALP"/>
    <property type="match status" value="1"/>
</dbReference>
<keyword evidence="3" id="KW-0663">Pyridoxal phosphate</keyword>
<dbReference type="GO" id="GO:0003941">
    <property type="term" value="F:L-serine ammonia-lyase activity"/>
    <property type="evidence" value="ECO:0007669"/>
    <property type="project" value="TreeGrafter"/>
</dbReference>
<evidence type="ECO:0000256" key="2">
    <source>
        <dbReference type="ARBA" id="ARBA00010869"/>
    </source>
</evidence>
<comment type="cofactor">
    <cofactor evidence="1">
        <name>pyridoxal 5'-phosphate</name>
        <dbReference type="ChEBI" id="CHEBI:597326"/>
    </cofactor>
</comment>
<evidence type="ECO:0000256" key="1">
    <source>
        <dbReference type="ARBA" id="ARBA00001933"/>
    </source>
</evidence>
<dbReference type="InterPro" id="IPR001926">
    <property type="entry name" value="TrpB-like_PALP"/>
</dbReference>
<organism evidence="8 9">
    <name type="scientific">Lepeophtheirus salmonis</name>
    <name type="common">Salmon louse</name>
    <name type="synonym">Caligus salmonis</name>
    <dbReference type="NCBI Taxonomy" id="72036"/>
    <lineage>
        <taxon>Eukaryota</taxon>
        <taxon>Metazoa</taxon>
        <taxon>Ecdysozoa</taxon>
        <taxon>Arthropoda</taxon>
        <taxon>Crustacea</taxon>
        <taxon>Multicrustacea</taxon>
        <taxon>Hexanauplia</taxon>
        <taxon>Copepoda</taxon>
        <taxon>Siphonostomatoida</taxon>
        <taxon>Caligidae</taxon>
        <taxon>Lepeophtheirus</taxon>
    </lineage>
</organism>
<dbReference type="GO" id="GO:0009097">
    <property type="term" value="P:isoleucine biosynthetic process"/>
    <property type="evidence" value="ECO:0007669"/>
    <property type="project" value="TreeGrafter"/>
</dbReference>
<dbReference type="Proteomes" id="UP000675881">
    <property type="component" value="Chromosome 13"/>
</dbReference>
<evidence type="ECO:0000256" key="6">
    <source>
        <dbReference type="ARBA" id="ARBA00042605"/>
    </source>
</evidence>
<dbReference type="GO" id="GO:0004794">
    <property type="term" value="F:threonine deaminase activity"/>
    <property type="evidence" value="ECO:0007669"/>
    <property type="project" value="TreeGrafter"/>
</dbReference>
<evidence type="ECO:0000313" key="9">
    <source>
        <dbReference type="Proteomes" id="UP000675881"/>
    </source>
</evidence>
<name>A0A7R8CMP4_LEPSM</name>
<proteinExistence type="inferred from homology"/>
<dbReference type="GO" id="GO:0006567">
    <property type="term" value="P:L-threonine catabolic process"/>
    <property type="evidence" value="ECO:0007669"/>
    <property type="project" value="TreeGrafter"/>
</dbReference>
<dbReference type="OrthoDB" id="4418812at2759"/>
<dbReference type="FunFam" id="3.40.50.1100:FF:000007">
    <property type="entry name" value="L-threonine dehydratase catabolic TdcB"/>
    <property type="match status" value="1"/>
</dbReference>
<dbReference type="SUPFAM" id="SSF53686">
    <property type="entry name" value="Tryptophan synthase beta subunit-like PLP-dependent enzymes"/>
    <property type="match status" value="1"/>
</dbReference>
<dbReference type="PANTHER" id="PTHR48078">
    <property type="entry name" value="THREONINE DEHYDRATASE, MITOCHONDRIAL-RELATED"/>
    <property type="match status" value="1"/>
</dbReference>
<sequence>MTETEDSSNTNTDFDYWCDLNNPRVLNFEQISAAAYRIRNGILRTPCDRSQMFDFTGMQIYFKKDYMQFTGSFKERGARYTLLMLSPEEKVKGVIAASAGNHALALAYHGGQLGIPVTVVMPQVAPIMKVENCKKYGANIMMHGQNIGEARVLALKISKERGMLYVNGYDHPNILAGQGTMGLEILEQVPDVNAIVIPVGGGGLIAGVAKAVKTMKPEVTIIGVEPERCASFTNALQHGKPIETKTLGSLADGLTVPTVGVNALATAGPLVDKMVSVSEEWIAISILRLVELEKSVVEGGGASGVAAILAGLLPELKGKKVVVPLCGGNIDTTVLGRCLERGLAADGRLVKFIVTVSDRPGGVAELTELLRKLGVSIKDIVHERAWIRNDIFSVELFAETRNINHTEEMFKALRNRYSRLEEIPGTASEVNNGVEDTIFRSRTESIASRESKLSFSEGASPTTVWIEPNNKNALTQNAFPTRLTALITHHH</sequence>
<dbReference type="PANTHER" id="PTHR48078:SF19">
    <property type="entry name" value="ACT DOMAIN-CONTAINING PROTEIN"/>
    <property type="match status" value="1"/>
</dbReference>
<feature type="domain" description="ACT" evidence="7">
    <location>
        <begin position="351"/>
        <end position="435"/>
    </location>
</feature>
<dbReference type="InterPro" id="IPR002912">
    <property type="entry name" value="ACT_dom"/>
</dbReference>
<accession>A0A7R8CMP4</accession>
<dbReference type="InterPro" id="IPR044561">
    <property type="entry name" value="ACT_ThrD-II-like"/>
</dbReference>
<evidence type="ECO:0000256" key="3">
    <source>
        <dbReference type="ARBA" id="ARBA00022898"/>
    </source>
</evidence>
<dbReference type="InterPro" id="IPR036052">
    <property type="entry name" value="TrpB-like_PALP_sf"/>
</dbReference>
<dbReference type="Gene3D" id="3.40.50.1100">
    <property type="match status" value="2"/>
</dbReference>
<reference evidence="8" key="1">
    <citation type="submission" date="2021-02" db="EMBL/GenBank/DDBJ databases">
        <authorList>
            <person name="Bekaert M."/>
        </authorList>
    </citation>
    <scope>NUCLEOTIDE SEQUENCE</scope>
    <source>
        <strain evidence="8">IoA-00</strain>
    </source>
</reference>
<protein>
    <recommendedName>
        <fullName evidence="5">L-serine deaminase</fullName>
    </recommendedName>
    <alternativeName>
        <fullName evidence="6">L-threonine dehydratase</fullName>
    </alternativeName>
</protein>
<evidence type="ECO:0000256" key="5">
    <source>
        <dbReference type="ARBA" id="ARBA00041766"/>
    </source>
</evidence>
<dbReference type="PROSITE" id="PS51671">
    <property type="entry name" value="ACT"/>
    <property type="match status" value="1"/>
</dbReference>
<dbReference type="InterPro" id="IPR050147">
    <property type="entry name" value="Ser/Thr_Dehydratase"/>
</dbReference>